<protein>
    <submittedName>
        <fullName evidence="2">Uncharacterized protein</fullName>
    </submittedName>
</protein>
<comment type="caution">
    <text evidence="2">The sequence shown here is derived from an EMBL/GenBank/DDBJ whole genome shotgun (WGS) entry which is preliminary data.</text>
</comment>
<feature type="transmembrane region" description="Helical" evidence="1">
    <location>
        <begin position="17"/>
        <end position="36"/>
    </location>
</feature>
<accession>A0A1J6JR67</accession>
<evidence type="ECO:0000313" key="2">
    <source>
        <dbReference type="EMBL" id="OIT20266.1"/>
    </source>
</evidence>
<keyword evidence="1" id="KW-1133">Transmembrane helix</keyword>
<feature type="non-terminal residue" evidence="2">
    <location>
        <position position="1"/>
    </location>
</feature>
<dbReference type="Proteomes" id="UP000187609">
    <property type="component" value="Unassembled WGS sequence"/>
</dbReference>
<proteinExistence type="predicted"/>
<gene>
    <name evidence="2" type="ORF">A4A49_53574</name>
</gene>
<reference evidence="2" key="1">
    <citation type="submission" date="2016-11" db="EMBL/GenBank/DDBJ databases">
        <title>The genome of Nicotiana attenuata.</title>
        <authorList>
            <person name="Xu S."/>
            <person name="Brockmoeller T."/>
            <person name="Gaquerel E."/>
            <person name="Navarro A."/>
            <person name="Kuhl H."/>
            <person name="Gase K."/>
            <person name="Ling Z."/>
            <person name="Zhou W."/>
            <person name="Kreitzer C."/>
            <person name="Stanke M."/>
            <person name="Tang H."/>
            <person name="Lyons E."/>
            <person name="Pandey P."/>
            <person name="Pandey S.P."/>
            <person name="Timmermann B."/>
            <person name="Baldwin I.T."/>
        </authorList>
    </citation>
    <scope>NUCLEOTIDE SEQUENCE [LARGE SCALE GENOMIC DNA]</scope>
    <source>
        <strain evidence="2">UT</strain>
    </source>
</reference>
<name>A0A1J6JR67_NICAT</name>
<keyword evidence="1" id="KW-0812">Transmembrane</keyword>
<dbReference type="SMR" id="A0A1J6JR67"/>
<evidence type="ECO:0000256" key="1">
    <source>
        <dbReference type="SAM" id="Phobius"/>
    </source>
</evidence>
<keyword evidence="1" id="KW-0472">Membrane</keyword>
<evidence type="ECO:0000313" key="3">
    <source>
        <dbReference type="Proteomes" id="UP000187609"/>
    </source>
</evidence>
<organism evidence="2 3">
    <name type="scientific">Nicotiana attenuata</name>
    <name type="common">Coyote tobacco</name>
    <dbReference type="NCBI Taxonomy" id="49451"/>
    <lineage>
        <taxon>Eukaryota</taxon>
        <taxon>Viridiplantae</taxon>
        <taxon>Streptophyta</taxon>
        <taxon>Embryophyta</taxon>
        <taxon>Tracheophyta</taxon>
        <taxon>Spermatophyta</taxon>
        <taxon>Magnoliopsida</taxon>
        <taxon>eudicotyledons</taxon>
        <taxon>Gunneridae</taxon>
        <taxon>Pentapetalae</taxon>
        <taxon>asterids</taxon>
        <taxon>lamiids</taxon>
        <taxon>Solanales</taxon>
        <taxon>Solanaceae</taxon>
        <taxon>Nicotianoideae</taxon>
        <taxon>Nicotianeae</taxon>
        <taxon>Nicotiana</taxon>
    </lineage>
</organism>
<dbReference type="EMBL" id="MJEQ01005524">
    <property type="protein sequence ID" value="OIT20266.1"/>
    <property type="molecule type" value="Genomic_DNA"/>
</dbReference>
<dbReference type="AlphaFoldDB" id="A0A1J6JR67"/>
<sequence length="64" mass="7329">LEKRHTVKLPQQKGTNFVLLLLPIIGTLLYFIFHFLRNFFCHLKCTCIFWGAGEGGGCLNISLF</sequence>
<keyword evidence="3" id="KW-1185">Reference proteome</keyword>